<evidence type="ECO:0000256" key="2">
    <source>
        <dbReference type="ARBA" id="ARBA00022475"/>
    </source>
</evidence>
<evidence type="ECO:0000256" key="3">
    <source>
        <dbReference type="ARBA" id="ARBA00022692"/>
    </source>
</evidence>
<feature type="transmembrane region" description="Helical" evidence="7">
    <location>
        <begin position="423"/>
        <end position="447"/>
    </location>
</feature>
<dbReference type="EMBL" id="JAAXKY010000023">
    <property type="protein sequence ID" value="NMH77378.1"/>
    <property type="molecule type" value="Genomic_DNA"/>
</dbReference>
<feature type="domain" description="ABC3 transporter permease C-terminal" evidence="8">
    <location>
        <begin position="605"/>
        <end position="719"/>
    </location>
</feature>
<name>A0ABX1RDR7_9PSEU</name>
<evidence type="ECO:0000256" key="7">
    <source>
        <dbReference type="SAM" id="Phobius"/>
    </source>
</evidence>
<dbReference type="PANTHER" id="PTHR30572:SF4">
    <property type="entry name" value="ABC TRANSPORTER PERMEASE YTRF"/>
    <property type="match status" value="1"/>
</dbReference>
<proteinExistence type="inferred from homology"/>
<feature type="transmembrane region" description="Helical" evidence="7">
    <location>
        <begin position="296"/>
        <end position="322"/>
    </location>
</feature>
<comment type="caution">
    <text evidence="9">The sequence shown here is derived from an EMBL/GenBank/DDBJ whole genome shotgun (WGS) entry which is preliminary data.</text>
</comment>
<evidence type="ECO:0000256" key="5">
    <source>
        <dbReference type="ARBA" id="ARBA00023136"/>
    </source>
</evidence>
<comment type="similarity">
    <text evidence="6">Belongs to the ABC-4 integral membrane protein family.</text>
</comment>
<organism evidence="9 10">
    <name type="scientific">Pseudonocardia xinjiangensis</name>
    <dbReference type="NCBI Taxonomy" id="75289"/>
    <lineage>
        <taxon>Bacteria</taxon>
        <taxon>Bacillati</taxon>
        <taxon>Actinomycetota</taxon>
        <taxon>Actinomycetes</taxon>
        <taxon>Pseudonocardiales</taxon>
        <taxon>Pseudonocardiaceae</taxon>
        <taxon>Pseudonocardia</taxon>
    </lineage>
</organism>
<dbReference type="Proteomes" id="UP001296706">
    <property type="component" value="Unassembled WGS sequence"/>
</dbReference>
<dbReference type="Pfam" id="PF02687">
    <property type="entry name" value="FtsX"/>
    <property type="match status" value="2"/>
</dbReference>
<dbReference type="InterPro" id="IPR050250">
    <property type="entry name" value="Macrolide_Exporter_MacB"/>
</dbReference>
<dbReference type="PANTHER" id="PTHR30572">
    <property type="entry name" value="MEMBRANE COMPONENT OF TRANSPORTER-RELATED"/>
    <property type="match status" value="1"/>
</dbReference>
<keyword evidence="5 7" id="KW-0472">Membrane</keyword>
<feature type="transmembrane region" description="Helical" evidence="7">
    <location>
        <begin position="249"/>
        <end position="276"/>
    </location>
</feature>
<keyword evidence="10" id="KW-1185">Reference proteome</keyword>
<keyword evidence="3 7" id="KW-0812">Transmembrane</keyword>
<evidence type="ECO:0000313" key="9">
    <source>
        <dbReference type="EMBL" id="NMH77378.1"/>
    </source>
</evidence>
<keyword evidence="4 7" id="KW-1133">Transmembrane helix</keyword>
<gene>
    <name evidence="9" type="ORF">HF577_09800</name>
</gene>
<evidence type="ECO:0000259" key="8">
    <source>
        <dbReference type="Pfam" id="PF02687"/>
    </source>
</evidence>
<evidence type="ECO:0000256" key="1">
    <source>
        <dbReference type="ARBA" id="ARBA00004651"/>
    </source>
</evidence>
<dbReference type="InterPro" id="IPR003838">
    <property type="entry name" value="ABC3_permease_C"/>
</dbReference>
<feature type="transmembrane region" description="Helical" evidence="7">
    <location>
        <begin position="20"/>
        <end position="41"/>
    </location>
</feature>
<feature type="transmembrane region" description="Helical" evidence="7">
    <location>
        <begin position="481"/>
        <end position="501"/>
    </location>
</feature>
<feature type="transmembrane region" description="Helical" evidence="7">
    <location>
        <begin position="396"/>
        <end position="417"/>
    </location>
</feature>
<feature type="transmembrane region" description="Helical" evidence="7">
    <location>
        <begin position="686"/>
        <end position="712"/>
    </location>
</feature>
<evidence type="ECO:0000256" key="6">
    <source>
        <dbReference type="ARBA" id="ARBA00038076"/>
    </source>
</evidence>
<sequence length="726" mass="71292">MAAGAAGALLAETRRRPGRLLLTGLAITVATVFAAGTLLFGETLRSYLGATSVETPDTVAAVVMPDRLPEDARADLDGRVSSVDGVAQAVELRELYPTVGGAGAATTWRVTSDPMTGPLTRLSAPPVRGTLPAGLDEVAVGEGTAKRTDLAPGDTVTLSAGAGAPQTVTVTAVVPLDDGGLNSLVTTPDAMSALGGFLEQVDVAADPGVDPAELAARISAALGAPDAARTGSEQRAAELADGSASVSAVLVGVGVFAALALVAASVIVASTFRIVLTQRRTQMALLRCVGARRGQVVRAVLAEAVVTGLVAGALGVGLALLAGYGLVAAMRASGMQDVPGLVVWWAGLAGVLVVAVLATVLAALAPALAAARIPPVAALGVADASDAGTPRAGRRIAVAAVLAVAAGGLAALALGVARTSDELAMLVVAGSGIVAFGALIVIGPVLVRGLVAVAGRPIAAIGGASGRLAVANAAQVPRRTAATISVLALGVGLTSALLVGVSSVRAGAEQNIAEMFPTDVVVATGDAEGAAALAARLAADPRLTVRADGPAVFVDPAPGVAEDEAREAVEQGASGAPGALVQYAGDVRDQVEETLAIAQLIGFGLVGMTALVAVVGVGVTLTLSVTERTRETGLLRAVGLSRRGVRSMVAWEAALTGAGAAVVGAVLGAVYGALGMQVLGLATSLSLPILTLTGLVVGVVVVAALAAMAPAVRAGRVPPIRALQEA</sequence>
<evidence type="ECO:0000313" key="10">
    <source>
        <dbReference type="Proteomes" id="UP001296706"/>
    </source>
</evidence>
<evidence type="ECO:0000256" key="4">
    <source>
        <dbReference type="ARBA" id="ARBA00022989"/>
    </source>
</evidence>
<accession>A0ABX1RDR7</accession>
<dbReference type="RefSeq" id="WP_169395448.1">
    <property type="nucleotide sequence ID" value="NZ_BAAAJH010000007.1"/>
</dbReference>
<protein>
    <submittedName>
        <fullName evidence="9">FtsX-like permease family protein</fullName>
    </submittedName>
</protein>
<comment type="subcellular location">
    <subcellularLocation>
        <location evidence="1">Cell membrane</location>
        <topology evidence="1">Multi-pass membrane protein</topology>
    </subcellularLocation>
</comment>
<feature type="transmembrane region" description="Helical" evidence="7">
    <location>
        <begin position="649"/>
        <end position="674"/>
    </location>
</feature>
<reference evidence="9 10" key="1">
    <citation type="submission" date="2020-04" db="EMBL/GenBank/DDBJ databases">
        <authorList>
            <person name="Klaysubun C."/>
            <person name="Duangmal K."/>
            <person name="Lipun K."/>
        </authorList>
    </citation>
    <scope>NUCLEOTIDE SEQUENCE [LARGE SCALE GENOMIC DNA]</scope>
    <source>
        <strain evidence="9 10">JCM 11839</strain>
    </source>
</reference>
<keyword evidence="2" id="KW-1003">Cell membrane</keyword>
<feature type="transmembrane region" description="Helical" evidence="7">
    <location>
        <begin position="596"/>
        <end position="621"/>
    </location>
</feature>
<feature type="domain" description="ABC3 transporter permease C-terminal" evidence="8">
    <location>
        <begin position="255"/>
        <end position="375"/>
    </location>
</feature>
<feature type="transmembrane region" description="Helical" evidence="7">
    <location>
        <begin position="342"/>
        <end position="365"/>
    </location>
</feature>